<accession>A0A410G292</accession>
<keyword evidence="1" id="KW-1133">Transmembrane helix</keyword>
<dbReference type="RefSeq" id="WP_128249782.1">
    <property type="nucleotide sequence ID" value="NZ_CP034951.1"/>
</dbReference>
<evidence type="ECO:0000313" key="3">
    <source>
        <dbReference type="Proteomes" id="UP000285517"/>
    </source>
</evidence>
<evidence type="ECO:0000313" key="2">
    <source>
        <dbReference type="EMBL" id="QAA81394.1"/>
    </source>
</evidence>
<dbReference type="InterPro" id="IPR055644">
    <property type="entry name" value="DUF7220"/>
</dbReference>
<evidence type="ECO:0000256" key="1">
    <source>
        <dbReference type="SAM" id="Phobius"/>
    </source>
</evidence>
<gene>
    <name evidence="2" type="ORF">EI546_06470</name>
</gene>
<name>A0A410G292_9FLAO</name>
<dbReference type="OrthoDB" id="1451648at2"/>
<dbReference type="Pfam" id="PF23858">
    <property type="entry name" value="DUF7220"/>
    <property type="match status" value="1"/>
</dbReference>
<dbReference type="EMBL" id="CP034951">
    <property type="protein sequence ID" value="QAA81394.1"/>
    <property type="molecule type" value="Genomic_DNA"/>
</dbReference>
<dbReference type="KEGG" id="aev:EI546_06470"/>
<keyword evidence="3" id="KW-1185">Reference proteome</keyword>
<protein>
    <submittedName>
        <fullName evidence="2">Uncharacterized protein</fullName>
    </submittedName>
</protein>
<proteinExistence type="predicted"/>
<dbReference type="Proteomes" id="UP000285517">
    <property type="component" value="Chromosome"/>
</dbReference>
<feature type="transmembrane region" description="Helical" evidence="1">
    <location>
        <begin position="12"/>
        <end position="34"/>
    </location>
</feature>
<keyword evidence="1" id="KW-0472">Membrane</keyword>
<feature type="transmembrane region" description="Helical" evidence="1">
    <location>
        <begin position="40"/>
        <end position="60"/>
    </location>
</feature>
<sequence>MSQSKKQSLLEAITNTAVGFGISLLSIFIILPVLGIESTASKNVVITLYFTVISIVRGYVLRRVFNRIRR</sequence>
<organism evidence="2 3">
    <name type="scientific">Aequorivita ciconiae</name>
    <dbReference type="NCBI Taxonomy" id="2494375"/>
    <lineage>
        <taxon>Bacteria</taxon>
        <taxon>Pseudomonadati</taxon>
        <taxon>Bacteroidota</taxon>
        <taxon>Flavobacteriia</taxon>
        <taxon>Flavobacteriales</taxon>
        <taxon>Flavobacteriaceae</taxon>
        <taxon>Aequorivita</taxon>
    </lineage>
</organism>
<keyword evidence="1" id="KW-0812">Transmembrane</keyword>
<dbReference type="AlphaFoldDB" id="A0A410G292"/>
<reference evidence="2 3" key="1">
    <citation type="submission" date="2019-01" db="EMBL/GenBank/DDBJ databases">
        <title>Complete genome sequencing of Aequorivita sp. H23M31.</title>
        <authorList>
            <person name="Bae J.-W."/>
        </authorList>
    </citation>
    <scope>NUCLEOTIDE SEQUENCE [LARGE SCALE GENOMIC DNA]</scope>
    <source>
        <strain evidence="2 3">H23M31</strain>
    </source>
</reference>